<dbReference type="Proteomes" id="UP000006729">
    <property type="component" value="Chromosome 1"/>
</dbReference>
<keyword evidence="2" id="KW-1185">Reference proteome</keyword>
<dbReference type="EMBL" id="CM009290">
    <property type="protein sequence ID" value="KAI9401757.1"/>
    <property type="molecule type" value="Genomic_DNA"/>
</dbReference>
<name>A0ACC0TJE1_POPTR</name>
<reference evidence="1 2" key="1">
    <citation type="journal article" date="2006" name="Science">
        <title>The genome of black cottonwood, Populus trichocarpa (Torr. &amp; Gray).</title>
        <authorList>
            <person name="Tuskan G.A."/>
            <person name="Difazio S."/>
            <person name="Jansson S."/>
            <person name="Bohlmann J."/>
            <person name="Grigoriev I."/>
            <person name="Hellsten U."/>
            <person name="Putnam N."/>
            <person name="Ralph S."/>
            <person name="Rombauts S."/>
            <person name="Salamov A."/>
            <person name="Schein J."/>
            <person name="Sterck L."/>
            <person name="Aerts A."/>
            <person name="Bhalerao R.R."/>
            <person name="Bhalerao R.P."/>
            <person name="Blaudez D."/>
            <person name="Boerjan W."/>
            <person name="Brun A."/>
            <person name="Brunner A."/>
            <person name="Busov V."/>
            <person name="Campbell M."/>
            <person name="Carlson J."/>
            <person name="Chalot M."/>
            <person name="Chapman J."/>
            <person name="Chen G.L."/>
            <person name="Cooper D."/>
            <person name="Coutinho P.M."/>
            <person name="Couturier J."/>
            <person name="Covert S."/>
            <person name="Cronk Q."/>
            <person name="Cunningham R."/>
            <person name="Davis J."/>
            <person name="Degroeve S."/>
            <person name="Dejardin A."/>
            <person name="Depamphilis C."/>
            <person name="Detter J."/>
            <person name="Dirks B."/>
            <person name="Dubchak I."/>
            <person name="Duplessis S."/>
            <person name="Ehlting J."/>
            <person name="Ellis B."/>
            <person name="Gendler K."/>
            <person name="Goodstein D."/>
            <person name="Gribskov M."/>
            <person name="Grimwood J."/>
            <person name="Groover A."/>
            <person name="Gunter L."/>
            <person name="Hamberger B."/>
            <person name="Heinze B."/>
            <person name="Helariutta Y."/>
            <person name="Henrissat B."/>
            <person name="Holligan D."/>
            <person name="Holt R."/>
            <person name="Huang W."/>
            <person name="Islam-Faridi N."/>
            <person name="Jones S."/>
            <person name="Jones-Rhoades M."/>
            <person name="Jorgensen R."/>
            <person name="Joshi C."/>
            <person name="Kangasjarvi J."/>
            <person name="Karlsson J."/>
            <person name="Kelleher C."/>
            <person name="Kirkpatrick R."/>
            <person name="Kirst M."/>
            <person name="Kohler A."/>
            <person name="Kalluri U."/>
            <person name="Larimer F."/>
            <person name="Leebens-Mack J."/>
            <person name="Leple J.C."/>
            <person name="Locascio P."/>
            <person name="Lou Y."/>
            <person name="Lucas S."/>
            <person name="Martin F."/>
            <person name="Montanini B."/>
            <person name="Napoli C."/>
            <person name="Nelson D.R."/>
            <person name="Nelson C."/>
            <person name="Nieminen K."/>
            <person name="Nilsson O."/>
            <person name="Pereda V."/>
            <person name="Peter G."/>
            <person name="Philippe R."/>
            <person name="Pilate G."/>
            <person name="Poliakov A."/>
            <person name="Razumovskaya J."/>
            <person name="Richardson P."/>
            <person name="Rinaldi C."/>
            <person name="Ritland K."/>
            <person name="Rouze P."/>
            <person name="Ryaboy D."/>
            <person name="Schmutz J."/>
            <person name="Schrader J."/>
            <person name="Segerman B."/>
            <person name="Shin H."/>
            <person name="Siddiqui A."/>
            <person name="Sterky F."/>
            <person name="Terry A."/>
            <person name="Tsai C.J."/>
            <person name="Uberbacher E."/>
            <person name="Unneberg P."/>
            <person name="Vahala J."/>
            <person name="Wall K."/>
            <person name="Wessler S."/>
            <person name="Yang G."/>
            <person name="Yin T."/>
            <person name="Douglas C."/>
            <person name="Marra M."/>
            <person name="Sandberg G."/>
            <person name="Van de Peer Y."/>
            <person name="Rokhsar D."/>
        </authorList>
    </citation>
    <scope>NUCLEOTIDE SEQUENCE [LARGE SCALE GENOMIC DNA]</scope>
    <source>
        <strain evidence="2">cv. Nisqually</strain>
    </source>
</reference>
<organism evidence="1 2">
    <name type="scientific">Populus trichocarpa</name>
    <name type="common">Western balsam poplar</name>
    <name type="synonym">Populus balsamifera subsp. trichocarpa</name>
    <dbReference type="NCBI Taxonomy" id="3694"/>
    <lineage>
        <taxon>Eukaryota</taxon>
        <taxon>Viridiplantae</taxon>
        <taxon>Streptophyta</taxon>
        <taxon>Embryophyta</taxon>
        <taxon>Tracheophyta</taxon>
        <taxon>Spermatophyta</taxon>
        <taxon>Magnoliopsida</taxon>
        <taxon>eudicotyledons</taxon>
        <taxon>Gunneridae</taxon>
        <taxon>Pentapetalae</taxon>
        <taxon>rosids</taxon>
        <taxon>fabids</taxon>
        <taxon>Malpighiales</taxon>
        <taxon>Salicaceae</taxon>
        <taxon>Saliceae</taxon>
        <taxon>Populus</taxon>
    </lineage>
</organism>
<evidence type="ECO:0000313" key="2">
    <source>
        <dbReference type="Proteomes" id="UP000006729"/>
    </source>
</evidence>
<protein>
    <submittedName>
        <fullName evidence="1">Uncharacterized protein</fullName>
    </submittedName>
</protein>
<evidence type="ECO:0000313" key="1">
    <source>
        <dbReference type="EMBL" id="KAI9401757.1"/>
    </source>
</evidence>
<comment type="caution">
    <text evidence="1">The sequence shown here is derived from an EMBL/GenBank/DDBJ whole genome shotgun (WGS) entry which is preliminary data.</text>
</comment>
<sequence>MSFFIVVIVHLSSSNLLGGFLFFTICCRHTIPISVELSLAATPLFSCVTQVTGCKKLKHHLFPVSLKL</sequence>
<gene>
    <name evidence="1" type="ORF">POPTR_001G165120v4</name>
</gene>
<proteinExistence type="predicted"/>
<accession>A0ACC0TJE1</accession>